<proteinExistence type="predicted"/>
<name>A0A0A9EJU1_ARUDO</name>
<organism evidence="1">
    <name type="scientific">Arundo donax</name>
    <name type="common">Giant reed</name>
    <name type="synonym">Donax arundinaceus</name>
    <dbReference type="NCBI Taxonomy" id="35708"/>
    <lineage>
        <taxon>Eukaryota</taxon>
        <taxon>Viridiplantae</taxon>
        <taxon>Streptophyta</taxon>
        <taxon>Embryophyta</taxon>
        <taxon>Tracheophyta</taxon>
        <taxon>Spermatophyta</taxon>
        <taxon>Magnoliopsida</taxon>
        <taxon>Liliopsida</taxon>
        <taxon>Poales</taxon>
        <taxon>Poaceae</taxon>
        <taxon>PACMAD clade</taxon>
        <taxon>Arundinoideae</taxon>
        <taxon>Arundineae</taxon>
        <taxon>Arundo</taxon>
    </lineage>
</organism>
<accession>A0A0A9EJU1</accession>
<dbReference type="EMBL" id="GBRH01196896">
    <property type="protein sequence ID" value="JAE01000.1"/>
    <property type="molecule type" value="Transcribed_RNA"/>
</dbReference>
<reference evidence="1" key="2">
    <citation type="journal article" date="2015" name="Data Brief">
        <title>Shoot transcriptome of the giant reed, Arundo donax.</title>
        <authorList>
            <person name="Barrero R.A."/>
            <person name="Guerrero F.D."/>
            <person name="Moolhuijzen P."/>
            <person name="Goolsby J.A."/>
            <person name="Tidwell J."/>
            <person name="Bellgard S.E."/>
            <person name="Bellgard M.I."/>
        </authorList>
    </citation>
    <scope>NUCLEOTIDE SEQUENCE</scope>
    <source>
        <tissue evidence="1">Shoot tissue taken approximately 20 cm above the soil surface</tissue>
    </source>
</reference>
<sequence length="50" mass="5953">MVLSSGFNANHPELTFSLLVCCYLIRRLRSVNVWWVYYKLYKGIILYVPL</sequence>
<evidence type="ECO:0000313" key="1">
    <source>
        <dbReference type="EMBL" id="JAE01000.1"/>
    </source>
</evidence>
<dbReference type="AlphaFoldDB" id="A0A0A9EJU1"/>
<protein>
    <submittedName>
        <fullName evidence="1">Uncharacterized protein</fullName>
    </submittedName>
</protein>
<reference evidence="1" key="1">
    <citation type="submission" date="2014-09" db="EMBL/GenBank/DDBJ databases">
        <authorList>
            <person name="Magalhaes I.L.F."/>
            <person name="Oliveira U."/>
            <person name="Santos F.R."/>
            <person name="Vidigal T.H.D.A."/>
            <person name="Brescovit A.D."/>
            <person name="Santos A.J."/>
        </authorList>
    </citation>
    <scope>NUCLEOTIDE SEQUENCE</scope>
    <source>
        <tissue evidence="1">Shoot tissue taken approximately 20 cm above the soil surface</tissue>
    </source>
</reference>